<evidence type="ECO:0000313" key="8">
    <source>
        <dbReference type="Proteomes" id="UP000703269"/>
    </source>
</evidence>
<dbReference type="GO" id="GO:0000972">
    <property type="term" value="P:transcription-dependent tethering of RNA polymerase II gene DNA at nuclear periphery"/>
    <property type="evidence" value="ECO:0007669"/>
    <property type="project" value="TreeGrafter"/>
</dbReference>
<accession>A0A9P3G518</accession>
<dbReference type="Proteomes" id="UP000703269">
    <property type="component" value="Unassembled WGS sequence"/>
</dbReference>
<dbReference type="InterPro" id="IPR042533">
    <property type="entry name" value="Nucleoporin_Nup155_C_1"/>
</dbReference>
<keyword evidence="4" id="KW-0539">Nucleus</keyword>
<dbReference type="PANTHER" id="PTHR10350:SF6">
    <property type="entry name" value="NUCLEAR PORE COMPLEX PROTEIN NUP155"/>
    <property type="match status" value="1"/>
</dbReference>
<dbReference type="GO" id="GO:0044611">
    <property type="term" value="C:nuclear pore inner ring"/>
    <property type="evidence" value="ECO:0007669"/>
    <property type="project" value="TreeGrafter"/>
</dbReference>
<proteinExistence type="inferred from homology"/>
<protein>
    <submittedName>
        <fullName evidence="7">Nucleoporin</fullName>
    </submittedName>
</protein>
<dbReference type="GO" id="GO:0017056">
    <property type="term" value="F:structural constituent of nuclear pore"/>
    <property type="evidence" value="ECO:0007669"/>
    <property type="project" value="InterPro"/>
</dbReference>
<evidence type="ECO:0000256" key="1">
    <source>
        <dbReference type="ARBA" id="ARBA00004123"/>
    </source>
</evidence>
<dbReference type="FunFam" id="1.25.40.440:FF:000001">
    <property type="entry name" value="Nuclear pore complex subunit"/>
    <property type="match status" value="1"/>
</dbReference>
<dbReference type="Pfam" id="PF08801">
    <property type="entry name" value="Nucleoporin_N"/>
    <property type="match status" value="1"/>
</dbReference>
<comment type="caution">
    <text evidence="7">The sequence shown here is derived from an EMBL/GenBank/DDBJ whole genome shotgun (WGS) entry which is preliminary data.</text>
</comment>
<dbReference type="InterPro" id="IPR042538">
    <property type="entry name" value="Nucleoporin_Nup155_C_3"/>
</dbReference>
<name>A0A9P3G518_9APHY</name>
<dbReference type="Gene3D" id="1.25.40.450">
    <property type="entry name" value="Nucleoporin, helical domain, N-terminal subdomain"/>
    <property type="match status" value="1"/>
</dbReference>
<dbReference type="OrthoDB" id="338970at2759"/>
<evidence type="ECO:0000313" key="7">
    <source>
        <dbReference type="EMBL" id="GJE87664.1"/>
    </source>
</evidence>
<dbReference type="GO" id="GO:0006606">
    <property type="term" value="P:protein import into nucleus"/>
    <property type="evidence" value="ECO:0007669"/>
    <property type="project" value="TreeGrafter"/>
</dbReference>
<dbReference type="Gene3D" id="1.20.120.1880">
    <property type="entry name" value="Nucleoporin, helical C-terminal domain"/>
    <property type="match status" value="1"/>
</dbReference>
<dbReference type="PANTHER" id="PTHR10350">
    <property type="entry name" value="NUCLEAR PORE COMPLEX PROTEIN NUP155"/>
    <property type="match status" value="1"/>
</dbReference>
<dbReference type="Pfam" id="PF03177">
    <property type="entry name" value="Nucleoporin_C"/>
    <property type="match status" value="1"/>
</dbReference>
<dbReference type="InterPro" id="IPR007187">
    <property type="entry name" value="Nucleoporin_Nup133/Nup155_C"/>
</dbReference>
<evidence type="ECO:0000256" key="3">
    <source>
        <dbReference type="ARBA" id="ARBA00022448"/>
    </source>
</evidence>
<evidence type="ECO:0000256" key="2">
    <source>
        <dbReference type="ARBA" id="ARBA00007373"/>
    </source>
</evidence>
<evidence type="ECO:0000259" key="6">
    <source>
        <dbReference type="Pfam" id="PF08801"/>
    </source>
</evidence>
<dbReference type="InterPro" id="IPR042537">
    <property type="entry name" value="Nucleoporin_Nup155_C_2"/>
</dbReference>
<dbReference type="EMBL" id="BPQB01000007">
    <property type="protein sequence ID" value="GJE87664.1"/>
    <property type="molecule type" value="Genomic_DNA"/>
</dbReference>
<dbReference type="InterPro" id="IPR014908">
    <property type="entry name" value="Nucleoporin_Nup133/Nup155_N"/>
</dbReference>
<keyword evidence="8" id="KW-1185">Reference proteome</keyword>
<gene>
    <name evidence="7" type="ORF">PsYK624_037470</name>
</gene>
<evidence type="ECO:0000259" key="5">
    <source>
        <dbReference type="Pfam" id="PF03177"/>
    </source>
</evidence>
<dbReference type="Gene3D" id="1.25.40.440">
    <property type="entry name" value="Nucleoporin, helical domain, central subdomain"/>
    <property type="match status" value="1"/>
</dbReference>
<reference evidence="7 8" key="1">
    <citation type="submission" date="2021-08" db="EMBL/GenBank/DDBJ databases">
        <title>Draft Genome Sequence of Phanerochaete sordida strain YK-624.</title>
        <authorList>
            <person name="Mori T."/>
            <person name="Dohra H."/>
            <person name="Suzuki T."/>
            <person name="Kawagishi H."/>
            <person name="Hirai H."/>
        </authorList>
    </citation>
    <scope>NUCLEOTIDE SEQUENCE [LARGE SCALE GENOMIC DNA]</scope>
    <source>
        <strain evidence="7 8">YK-624</strain>
    </source>
</reference>
<organism evidence="7 8">
    <name type="scientific">Phanerochaete sordida</name>
    <dbReference type="NCBI Taxonomy" id="48140"/>
    <lineage>
        <taxon>Eukaryota</taxon>
        <taxon>Fungi</taxon>
        <taxon>Dikarya</taxon>
        <taxon>Basidiomycota</taxon>
        <taxon>Agaricomycotina</taxon>
        <taxon>Agaricomycetes</taxon>
        <taxon>Polyporales</taxon>
        <taxon>Phanerochaetaceae</taxon>
        <taxon>Phanerochaete</taxon>
    </lineage>
</organism>
<dbReference type="Gene3D" id="1.20.58.1780">
    <property type="match status" value="1"/>
</dbReference>
<evidence type="ECO:0000256" key="4">
    <source>
        <dbReference type="ARBA" id="ARBA00023242"/>
    </source>
</evidence>
<comment type="similarity">
    <text evidence="2">Belongs to the non-repetitive/WGA-negative nucleoporin family.</text>
</comment>
<sequence>MAMVPSSSTLPSGTGAVWKSNNARNAQLQHAAKPVPTVDLPALQGAGRVIHEQLVKDAQAVPALGDMLTIPGAPSSASYSVFPDDHRVPFQKRRLIGIPESLFQYYNTASVTTHMGLMPEIDRVWISIDHNLFLWDYLGGDELSSFTDQPDVITHVALVKPKAGVFIDEITSLLVICTPVSVLLLGLSASPAASGHPGHRDIKLYATEMSVQTEVEMSSVVGTADGRIFMCGLQDGSLYELHYQEKEGWFGKRVQLINHSVGGVQSFLPILSTTKAEDRIVSLVSDLSRNCFYALTSNNCISVYRTAGEKAVNHIQTLANLCKAAQDKAPGSPAIIPQTFSICALHAIQPGTSQNDVHLVAVTSNGLRLYFAPGASGYYNYGYSAGSSTGGQRPLQLVHVRLPPANLLHPDEQAQAFPAALPGYGAHPGQTEHTPRPFIVKELDSSCYEAGLLVAAQPGDTDGTDFILCLSPDLTKIGTFGQVNGPQTQPQPQAVTYGTATGPPRPLLTEYATLLAIPGRTWAMAPVPRPSLAAATDSPPNSPAPSVLNELARQFSEPPRQYMILTNSGLTFLAKRRALDYLRAVIEDFQVEGNAQPLIQFRDSFGRDQTCAMLLAIASGNTFLDLGEQSTLGTVITVSAELATVAKQAFYDFGERPMWAERTTYGTGDAATSGTATFSGRREGLALYFGRLVRPIWLAKVTKPGANGLAESNISDEVLITVQKNLYALKDFLDRNPHLFHSAPGDHTGARAAAATEQEAWKAEQSSVSQLLSLLGRTIEAISFILLLSDHRLGELVSQCEQSVQKLVTSLSYEQLITSQDGIAVSRALVNVVINQQIGQQISVDTISEVLQQRCGSFCSTDDVLLYKAKENVRKAVETRNPAEQQKWLSESLRLFIKGARILDIEKLRETVGDYQHLRYAKGAVELPLYCAQIFDDGQGAEYWGAGCPANDPRAEHWHRRQNCYDLVLDSLEQFEDLAKKTPSDDLEAVRTHAYALAFASEDEMFHSTLYDWLIQRGLADELLEMRPVYLEAHLRREPITVQKYQLLWQFYVKDGQPLRAAEVLGALAESTEFNLSLEERLEYLTLAVGNAKSHPVSTMGAHEAAISFLTDLEEKLEVAQVQLEIYHTLLPQAGREDGAKIQLLSKQLFNITELYQLFAGPFDLPVIKLLIFHVSGHRDEALVKPIWNRIVEEAADNADPKVAADQIMSKVMPLGQRFYPSDSAFPTRHVSSLLVRFALTHKGSLPHGWAPRILIQCGVPYHEVWDLFHEMYESQIPPFNDQANVQAVSSDIAVLLTDWLEDLKRPGSLASRGEFPVYRIDQAVDQYVNELQPGRTDTKALYEAVKRQLRRNW</sequence>
<dbReference type="GO" id="GO:0006405">
    <property type="term" value="P:RNA export from nucleus"/>
    <property type="evidence" value="ECO:0007669"/>
    <property type="project" value="TreeGrafter"/>
</dbReference>
<dbReference type="InterPro" id="IPR004870">
    <property type="entry name" value="Nucleoporin_Nup155"/>
</dbReference>
<comment type="subcellular location">
    <subcellularLocation>
        <location evidence="1">Nucleus</location>
    </subcellularLocation>
</comment>
<keyword evidence="3" id="KW-0813">Transport</keyword>
<feature type="domain" description="Nucleoporin Nup133/Nup155-like N-terminal" evidence="6">
    <location>
        <begin position="97"/>
        <end position="412"/>
    </location>
</feature>
<feature type="domain" description="Nucleoporin Nup133/Nup155-like C-terminal" evidence="5">
    <location>
        <begin position="679"/>
        <end position="1333"/>
    </location>
</feature>
<dbReference type="GO" id="GO:0036228">
    <property type="term" value="P:protein localization to nuclear inner membrane"/>
    <property type="evidence" value="ECO:0007669"/>
    <property type="project" value="TreeGrafter"/>
</dbReference>